<gene>
    <name evidence="2" type="ORF">UCRNP2_9652</name>
</gene>
<feature type="compositionally biased region" description="Acidic residues" evidence="1">
    <location>
        <begin position="131"/>
        <end position="147"/>
    </location>
</feature>
<protein>
    <submittedName>
        <fullName evidence="2">Uncharacterized protein</fullName>
    </submittedName>
</protein>
<evidence type="ECO:0000256" key="1">
    <source>
        <dbReference type="SAM" id="MobiDB-lite"/>
    </source>
</evidence>
<reference evidence="3" key="1">
    <citation type="journal article" date="2013" name="Genome Announc.">
        <title>Draft genome sequence of Neofusicoccum parvum isolate UCR-NP2, a fungal vascular pathogen associated with grapevine cankers.</title>
        <authorList>
            <person name="Blanco-Ulate B."/>
            <person name="Rolshausen P."/>
            <person name="Cantu D."/>
        </authorList>
    </citation>
    <scope>NUCLEOTIDE SEQUENCE [LARGE SCALE GENOMIC DNA]</scope>
    <source>
        <strain evidence="3">UCR-NP2</strain>
    </source>
</reference>
<name>R1G685_BOTPV</name>
<evidence type="ECO:0000313" key="2">
    <source>
        <dbReference type="EMBL" id="EOD43651.1"/>
    </source>
</evidence>
<organism evidence="2 3">
    <name type="scientific">Botryosphaeria parva (strain UCR-NP2)</name>
    <name type="common">Grapevine canker fungus</name>
    <name type="synonym">Neofusicoccum parvum</name>
    <dbReference type="NCBI Taxonomy" id="1287680"/>
    <lineage>
        <taxon>Eukaryota</taxon>
        <taxon>Fungi</taxon>
        <taxon>Dikarya</taxon>
        <taxon>Ascomycota</taxon>
        <taxon>Pezizomycotina</taxon>
        <taxon>Dothideomycetes</taxon>
        <taxon>Dothideomycetes incertae sedis</taxon>
        <taxon>Botryosphaeriales</taxon>
        <taxon>Botryosphaeriaceae</taxon>
        <taxon>Neofusicoccum</taxon>
    </lineage>
</organism>
<feature type="compositionally biased region" description="Low complexity" evidence="1">
    <location>
        <begin position="9"/>
        <end position="26"/>
    </location>
</feature>
<dbReference type="Proteomes" id="UP000013521">
    <property type="component" value="Unassembled WGS sequence"/>
</dbReference>
<proteinExistence type="predicted"/>
<feature type="compositionally biased region" description="Gly residues" evidence="1">
    <location>
        <begin position="243"/>
        <end position="253"/>
    </location>
</feature>
<evidence type="ECO:0000313" key="3">
    <source>
        <dbReference type="Proteomes" id="UP000013521"/>
    </source>
</evidence>
<dbReference type="OrthoDB" id="10669989at2759"/>
<feature type="compositionally biased region" description="Low complexity" evidence="1">
    <location>
        <begin position="66"/>
        <end position="90"/>
    </location>
</feature>
<accession>R1G685</accession>
<feature type="compositionally biased region" description="Low complexity" evidence="1">
    <location>
        <begin position="198"/>
        <end position="216"/>
    </location>
</feature>
<feature type="region of interest" description="Disordered" evidence="1">
    <location>
        <begin position="159"/>
        <end position="266"/>
    </location>
</feature>
<feature type="compositionally biased region" description="Polar residues" evidence="1">
    <location>
        <begin position="50"/>
        <end position="59"/>
    </location>
</feature>
<feature type="compositionally biased region" description="Basic and acidic residues" evidence="1">
    <location>
        <begin position="254"/>
        <end position="266"/>
    </location>
</feature>
<feature type="region of interest" description="Disordered" evidence="1">
    <location>
        <begin position="1"/>
        <end position="147"/>
    </location>
</feature>
<dbReference type="EMBL" id="KB916807">
    <property type="protein sequence ID" value="EOD43651.1"/>
    <property type="molecule type" value="Genomic_DNA"/>
</dbReference>
<feature type="compositionally biased region" description="Low complexity" evidence="1">
    <location>
        <begin position="162"/>
        <end position="177"/>
    </location>
</feature>
<sequence length="282" mass="30290">MAAQHQTRPASSSSGSTYSPPASSFSRPLSTHPQLRLPLSHHGLPRGPTSPENSFSSRSQRYEPLSKTPSSRPSSSSTTSTTTTTTTPKRYSSDPDEPSAARASHFFRLSVATAPPSPPVTPFSPGAFPSELEDDDDYEEDGDDEDERLVQCCPRCRCSLSVQPPTAQQQQQQVQRARSMDEIPSPVRRQTSTRSMSGADRGGAAVAAADPAVQRGQTAPRPPQPSGLAKFGKRIKARLGTRMGEGGGGGGGGEVRRLEDGGARASRRVEYEEMEEVHWTEI</sequence>
<dbReference type="KEGG" id="npa:UCRNP2_9652"/>
<dbReference type="AlphaFoldDB" id="R1G685"/>
<dbReference type="HOGENOM" id="CLU_986932_0_0_1"/>